<dbReference type="Proteomes" id="UP000224634">
    <property type="component" value="Unassembled WGS sequence"/>
</dbReference>
<dbReference type="GO" id="GO:0071949">
    <property type="term" value="F:FAD binding"/>
    <property type="evidence" value="ECO:0007669"/>
    <property type="project" value="InterPro"/>
</dbReference>
<dbReference type="GO" id="GO:0016491">
    <property type="term" value="F:oxidoreductase activity"/>
    <property type="evidence" value="ECO:0007669"/>
    <property type="project" value="UniProtKB-KW"/>
</dbReference>
<feature type="chain" id="PRO_5012789977" description="FAD-binding PCMH-type domain-containing protein" evidence="3">
    <location>
        <begin position="27"/>
        <end position="584"/>
    </location>
</feature>
<dbReference type="InterPro" id="IPR050432">
    <property type="entry name" value="FAD-linked_Oxidoreductases_BP"/>
</dbReference>
<comment type="similarity">
    <text evidence="1">Belongs to the oxygen-dependent FAD-linked oxidoreductase family.</text>
</comment>
<dbReference type="OrthoDB" id="9983560at2759"/>
<dbReference type="AlphaFoldDB" id="A0A2B7Z2M4"/>
<dbReference type="PANTHER" id="PTHR13878">
    <property type="entry name" value="GULONOLACTONE OXIDASE"/>
    <property type="match status" value="1"/>
</dbReference>
<evidence type="ECO:0000313" key="6">
    <source>
        <dbReference type="Proteomes" id="UP000224634"/>
    </source>
</evidence>
<keyword evidence="2" id="KW-0560">Oxidoreductase</keyword>
<keyword evidence="6" id="KW-1185">Reference proteome</keyword>
<dbReference type="EMBL" id="PDNA01000005">
    <property type="protein sequence ID" value="PGH27601.1"/>
    <property type="molecule type" value="Genomic_DNA"/>
</dbReference>
<proteinExistence type="inferred from homology"/>
<dbReference type="InterPro" id="IPR016166">
    <property type="entry name" value="FAD-bd_PCMH"/>
</dbReference>
<protein>
    <recommendedName>
        <fullName evidence="4">FAD-binding PCMH-type domain-containing protein</fullName>
    </recommendedName>
</protein>
<comment type="caution">
    <text evidence="5">The sequence shown here is derived from an EMBL/GenBank/DDBJ whole genome shotgun (WGS) entry which is preliminary data.</text>
</comment>
<evidence type="ECO:0000313" key="5">
    <source>
        <dbReference type="EMBL" id="PGH27601.1"/>
    </source>
</evidence>
<dbReference type="PROSITE" id="PS51387">
    <property type="entry name" value="FAD_PCMH"/>
    <property type="match status" value="1"/>
</dbReference>
<dbReference type="Gene3D" id="3.30.465.10">
    <property type="match status" value="2"/>
</dbReference>
<organism evidence="5 6">
    <name type="scientific">Polytolypa hystricis (strain UAMH7299)</name>
    <dbReference type="NCBI Taxonomy" id="1447883"/>
    <lineage>
        <taxon>Eukaryota</taxon>
        <taxon>Fungi</taxon>
        <taxon>Dikarya</taxon>
        <taxon>Ascomycota</taxon>
        <taxon>Pezizomycotina</taxon>
        <taxon>Eurotiomycetes</taxon>
        <taxon>Eurotiomycetidae</taxon>
        <taxon>Onygenales</taxon>
        <taxon>Onygenales incertae sedis</taxon>
        <taxon>Polytolypa</taxon>
    </lineage>
</organism>
<accession>A0A2B7Z2M4</accession>
<feature type="signal peptide" evidence="3">
    <location>
        <begin position="1"/>
        <end position="26"/>
    </location>
</feature>
<sequence>MVQTFPQVLLWLVGLALTQEVHTVKASSCKVLPEDEEWPTPAEWEQFNVTVGGRLLGPVIPLSAPCHDNPSGLGSYDADECSKITASWHSTELHIHHPTSILYPLFSNNSCLHSTDRFSPCTRGYYPIYVVNISTPDQISATVSFAKAKNVRLNIKNTGHDFLGRSTGRGSLSIWTTHLKSIELIDSYAGETEYTGHAVKFGAGVSVLDLLEATDKADKMILGGAQRSVGVGGGFLAAGGHSPLSSRFGLAVDSVLEFDIVLANGSFVTATQKSYPDIFWAVRGGGGSTFGVVTSWTLRTFDTMPTTTIRMKFNASNEENYWKAVSTFLEITPNMGDQGVYSFVVLRNQVMHITALYGPNLTVAELDQLLNPFLERLHSDAIKYTKKSLHVTSFFPAFYETNAVTKAGWDAAMASRLIPRDVVENNLDSLVSELKKLSTFANGEPRVIYLMSFNPICTVEPNLCDNSVNPVWRKSVTHVVANLPQSRNMTMSDIKRRARLHVLDDFQPMRDLTPGSGAYMNEASDFEPDFQEAFYGVNYGRLYEIKQKYDPTGVFYATQAVGSENWTESDGVLCSNDGVEVKVD</sequence>
<keyword evidence="3" id="KW-0732">Signal</keyword>
<feature type="domain" description="FAD-binding PCMH-type" evidence="4">
    <location>
        <begin position="123"/>
        <end position="303"/>
    </location>
</feature>
<dbReference type="PANTHER" id="PTHR13878:SF91">
    <property type="entry name" value="FAD BINDING DOMAIN PROTEIN (AFU_ORTHOLOGUE AFUA_6G12070)-RELATED"/>
    <property type="match status" value="1"/>
</dbReference>
<dbReference type="InterPro" id="IPR006094">
    <property type="entry name" value="Oxid_FAD_bind_N"/>
</dbReference>
<dbReference type="SUPFAM" id="SSF56176">
    <property type="entry name" value="FAD-binding/transporter-associated domain-like"/>
    <property type="match status" value="1"/>
</dbReference>
<reference evidence="5 6" key="1">
    <citation type="submission" date="2017-10" db="EMBL/GenBank/DDBJ databases">
        <title>Comparative genomics in systemic dimorphic fungi from Ajellomycetaceae.</title>
        <authorList>
            <person name="Munoz J.F."/>
            <person name="Mcewen J.G."/>
            <person name="Clay O.K."/>
            <person name="Cuomo C.A."/>
        </authorList>
    </citation>
    <scope>NUCLEOTIDE SEQUENCE [LARGE SCALE GENOMIC DNA]</scope>
    <source>
        <strain evidence="5 6">UAMH7299</strain>
    </source>
</reference>
<evidence type="ECO:0000256" key="1">
    <source>
        <dbReference type="ARBA" id="ARBA00005466"/>
    </source>
</evidence>
<name>A0A2B7Z2M4_POLH7</name>
<evidence type="ECO:0000256" key="2">
    <source>
        <dbReference type="ARBA" id="ARBA00023002"/>
    </source>
</evidence>
<dbReference type="STRING" id="1447883.A0A2B7Z2M4"/>
<dbReference type="Pfam" id="PF08031">
    <property type="entry name" value="BBE"/>
    <property type="match status" value="1"/>
</dbReference>
<dbReference type="Pfam" id="PF01565">
    <property type="entry name" value="FAD_binding_4"/>
    <property type="match status" value="1"/>
</dbReference>
<evidence type="ECO:0000259" key="4">
    <source>
        <dbReference type="PROSITE" id="PS51387"/>
    </source>
</evidence>
<dbReference type="InterPro" id="IPR016169">
    <property type="entry name" value="FAD-bd_PCMH_sub2"/>
</dbReference>
<gene>
    <name evidence="5" type="ORF">AJ80_00614</name>
</gene>
<dbReference type="InterPro" id="IPR036318">
    <property type="entry name" value="FAD-bd_PCMH-like_sf"/>
</dbReference>
<evidence type="ECO:0000256" key="3">
    <source>
        <dbReference type="SAM" id="SignalP"/>
    </source>
</evidence>
<dbReference type="InterPro" id="IPR012951">
    <property type="entry name" value="BBE"/>
</dbReference>